<evidence type="ECO:0000256" key="1">
    <source>
        <dbReference type="ARBA" id="ARBA00023015"/>
    </source>
</evidence>
<reference evidence="6 7" key="1">
    <citation type="submission" date="2019-02" db="EMBL/GenBank/DDBJ databases">
        <authorList>
            <person name="Goldberg S.R."/>
            <person name="Haltli B.A."/>
            <person name="Correa H."/>
            <person name="Russell K.G."/>
        </authorList>
    </citation>
    <scope>NUCLEOTIDE SEQUENCE [LARGE SCALE GENOMIC DNA]</scope>
    <source>
        <strain evidence="6 7">JCM 16186</strain>
    </source>
</reference>
<name>A0ABW9RQ28_9BACT</name>
<dbReference type="InterPro" id="IPR001647">
    <property type="entry name" value="HTH_TetR"/>
</dbReference>
<feature type="domain" description="HTH tetR-type" evidence="5">
    <location>
        <begin position="6"/>
        <end position="66"/>
    </location>
</feature>
<evidence type="ECO:0000259" key="5">
    <source>
        <dbReference type="PROSITE" id="PS50977"/>
    </source>
</evidence>
<keyword evidence="2 4" id="KW-0238">DNA-binding</keyword>
<dbReference type="SUPFAM" id="SSF48498">
    <property type="entry name" value="Tetracyclin repressor-like, C-terminal domain"/>
    <property type="match status" value="1"/>
</dbReference>
<feature type="DNA-binding region" description="H-T-H motif" evidence="4">
    <location>
        <begin position="29"/>
        <end position="48"/>
    </location>
</feature>
<dbReference type="Pfam" id="PF16925">
    <property type="entry name" value="TetR_C_13"/>
    <property type="match status" value="1"/>
</dbReference>
<dbReference type="PROSITE" id="PS50977">
    <property type="entry name" value="HTH_TETR_2"/>
    <property type="match status" value="1"/>
</dbReference>
<evidence type="ECO:0000256" key="3">
    <source>
        <dbReference type="ARBA" id="ARBA00023163"/>
    </source>
</evidence>
<accession>A0ABW9RQ28</accession>
<dbReference type="RefSeq" id="WP_155173244.1">
    <property type="nucleotide sequence ID" value="NZ_BAAAFL010000068.1"/>
</dbReference>
<dbReference type="Proteomes" id="UP000798808">
    <property type="component" value="Unassembled WGS sequence"/>
</dbReference>
<organism evidence="6 7">
    <name type="scientific">Fulvivirga kasyanovii</name>
    <dbReference type="NCBI Taxonomy" id="396812"/>
    <lineage>
        <taxon>Bacteria</taxon>
        <taxon>Pseudomonadati</taxon>
        <taxon>Bacteroidota</taxon>
        <taxon>Cytophagia</taxon>
        <taxon>Cytophagales</taxon>
        <taxon>Fulvivirgaceae</taxon>
        <taxon>Fulvivirga</taxon>
    </lineage>
</organism>
<keyword evidence="1" id="KW-0805">Transcription regulation</keyword>
<evidence type="ECO:0000313" key="7">
    <source>
        <dbReference type="Proteomes" id="UP000798808"/>
    </source>
</evidence>
<sequence>MPRVKLFDEKEVLTKAMNLFWKQGYSATSIQDLVAHLGINRASLYDTFGDKEKLFKKSFELYQQQSIQKVNQLFENQPNVKEGFSELFNSSISQAVADKDRKGCFAVNNTTELVPNNVSCSEILSSNRRAFESLFYEYLKKGQKNGQLKEGKDLHSLASFLFVVYNGILVVSKIQTNKKELTDSVNLALSLLD</sequence>
<keyword evidence="7" id="KW-1185">Reference proteome</keyword>
<proteinExistence type="predicted"/>
<dbReference type="InterPro" id="IPR011075">
    <property type="entry name" value="TetR_C"/>
</dbReference>
<dbReference type="SUPFAM" id="SSF46689">
    <property type="entry name" value="Homeodomain-like"/>
    <property type="match status" value="1"/>
</dbReference>
<evidence type="ECO:0000256" key="4">
    <source>
        <dbReference type="PROSITE-ProRule" id="PRU00335"/>
    </source>
</evidence>
<dbReference type="InterPro" id="IPR009057">
    <property type="entry name" value="Homeodomain-like_sf"/>
</dbReference>
<dbReference type="Gene3D" id="1.10.10.60">
    <property type="entry name" value="Homeodomain-like"/>
    <property type="match status" value="1"/>
</dbReference>
<dbReference type="Gene3D" id="1.10.357.10">
    <property type="entry name" value="Tetracycline Repressor, domain 2"/>
    <property type="match status" value="1"/>
</dbReference>
<dbReference type="PRINTS" id="PR00455">
    <property type="entry name" value="HTHTETR"/>
</dbReference>
<dbReference type="PANTHER" id="PTHR47506:SF1">
    <property type="entry name" value="HTH-TYPE TRANSCRIPTIONAL REGULATOR YJDC"/>
    <property type="match status" value="1"/>
</dbReference>
<evidence type="ECO:0000256" key="2">
    <source>
        <dbReference type="ARBA" id="ARBA00023125"/>
    </source>
</evidence>
<protein>
    <submittedName>
        <fullName evidence="6">TetR/AcrR family transcriptional regulator</fullName>
    </submittedName>
</protein>
<dbReference type="Pfam" id="PF00440">
    <property type="entry name" value="TetR_N"/>
    <property type="match status" value="1"/>
</dbReference>
<comment type="caution">
    <text evidence="6">The sequence shown here is derived from an EMBL/GenBank/DDBJ whole genome shotgun (WGS) entry which is preliminary data.</text>
</comment>
<dbReference type="InterPro" id="IPR036271">
    <property type="entry name" value="Tet_transcr_reg_TetR-rel_C_sf"/>
</dbReference>
<gene>
    <name evidence="6" type="ORF">E1163_15000</name>
</gene>
<dbReference type="EMBL" id="SMLW01000572">
    <property type="protein sequence ID" value="MTI26264.1"/>
    <property type="molecule type" value="Genomic_DNA"/>
</dbReference>
<keyword evidence="3" id="KW-0804">Transcription</keyword>
<dbReference type="PANTHER" id="PTHR47506">
    <property type="entry name" value="TRANSCRIPTIONAL REGULATORY PROTEIN"/>
    <property type="match status" value="1"/>
</dbReference>
<evidence type="ECO:0000313" key="6">
    <source>
        <dbReference type="EMBL" id="MTI26264.1"/>
    </source>
</evidence>